<dbReference type="InterPro" id="IPR036259">
    <property type="entry name" value="MFS_trans_sf"/>
</dbReference>
<evidence type="ECO:0000313" key="8">
    <source>
        <dbReference type="EMBL" id="MCS5732773.1"/>
    </source>
</evidence>
<feature type="transmembrane region" description="Helical" evidence="6">
    <location>
        <begin position="416"/>
        <end position="435"/>
    </location>
</feature>
<evidence type="ECO:0000259" key="7">
    <source>
        <dbReference type="PROSITE" id="PS50850"/>
    </source>
</evidence>
<dbReference type="Proteomes" id="UP001165586">
    <property type="component" value="Unassembled WGS sequence"/>
</dbReference>
<dbReference type="PANTHER" id="PTHR23508">
    <property type="entry name" value="CARBOXYLIC ACID TRANSPORTER PROTEIN HOMOLOG"/>
    <property type="match status" value="1"/>
</dbReference>
<evidence type="ECO:0000256" key="2">
    <source>
        <dbReference type="ARBA" id="ARBA00022692"/>
    </source>
</evidence>
<dbReference type="PROSITE" id="PS00217">
    <property type="entry name" value="SUGAR_TRANSPORT_2"/>
    <property type="match status" value="1"/>
</dbReference>
<comment type="caution">
    <text evidence="8">The sequence shown here is derived from an EMBL/GenBank/DDBJ whole genome shotgun (WGS) entry which is preliminary data.</text>
</comment>
<dbReference type="RefSeq" id="WP_259537427.1">
    <property type="nucleotide sequence ID" value="NZ_JANLCJ010000001.1"/>
</dbReference>
<feature type="transmembrane region" description="Helical" evidence="6">
    <location>
        <begin position="390"/>
        <end position="410"/>
    </location>
</feature>
<organism evidence="8 9">
    <name type="scientific">Herbiconiux daphne</name>
    <dbReference type="NCBI Taxonomy" id="2970914"/>
    <lineage>
        <taxon>Bacteria</taxon>
        <taxon>Bacillati</taxon>
        <taxon>Actinomycetota</taxon>
        <taxon>Actinomycetes</taxon>
        <taxon>Micrococcales</taxon>
        <taxon>Microbacteriaceae</taxon>
        <taxon>Herbiconiux</taxon>
    </lineage>
</organism>
<dbReference type="SUPFAM" id="SSF103473">
    <property type="entry name" value="MFS general substrate transporter"/>
    <property type="match status" value="1"/>
</dbReference>
<sequence length="467" mass="49766">MVTDTRNTRNALRSGWRQEITKAQWLVLTGTMLGWGLDGFAGSLYTLVLGPAMAELLPNSGIDVAPATIGLYGGLTIALFLAGWALGGIVFGVLADYFGRTRILTIGILTYAVFTAAAAFADTWWQLGILRFIAGLGSGVEAPVGAALIAESWKNRYRARAGGVMMSGYAAGFFIAAIVFALAGGMGWRFMMALAVIPAILVWFIRRFVKEPPESADAIRERRERKRAGKSLAKDDFVLRRLFRRPLLRPTLTCTAIATGALIAFWSVSTWYPQIIREMGAAEAWSPEQIASHVAFASILFNAGGIVGYAAWGFIADKIGRRPTFLLTFGLGALAIAFLFPFQRDITTYLVVMPVLGFALFGSLSGAFIYSPEVFPTSVRASAIAFCNSVGRFFTAAGPLVAGVIAGSWFSGNLGVATAVIASVGIIGLVGVLFARETRGHALPTDDGAPDATTPITPGVTPDLRKA</sequence>
<keyword evidence="2 6" id="KW-0812">Transmembrane</keyword>
<evidence type="ECO:0000256" key="5">
    <source>
        <dbReference type="SAM" id="MobiDB-lite"/>
    </source>
</evidence>
<feature type="transmembrane region" description="Helical" evidence="6">
    <location>
        <begin position="161"/>
        <end position="182"/>
    </location>
</feature>
<accession>A0ABT2GXU0</accession>
<dbReference type="InterPro" id="IPR011701">
    <property type="entry name" value="MFS"/>
</dbReference>
<gene>
    <name evidence="8" type="ORF">N1032_03330</name>
</gene>
<keyword evidence="4 6" id="KW-0472">Membrane</keyword>
<evidence type="ECO:0000256" key="6">
    <source>
        <dbReference type="SAM" id="Phobius"/>
    </source>
</evidence>
<proteinExistence type="predicted"/>
<feature type="transmembrane region" description="Helical" evidence="6">
    <location>
        <begin position="103"/>
        <end position="121"/>
    </location>
</feature>
<dbReference type="Pfam" id="PF07690">
    <property type="entry name" value="MFS_1"/>
    <property type="match status" value="2"/>
</dbReference>
<dbReference type="InterPro" id="IPR020846">
    <property type="entry name" value="MFS_dom"/>
</dbReference>
<evidence type="ECO:0000256" key="4">
    <source>
        <dbReference type="ARBA" id="ARBA00023136"/>
    </source>
</evidence>
<feature type="transmembrane region" description="Helical" evidence="6">
    <location>
        <begin position="69"/>
        <end position="91"/>
    </location>
</feature>
<comment type="subcellular location">
    <subcellularLocation>
        <location evidence="1">Cell membrane</location>
        <topology evidence="1">Multi-pass membrane protein</topology>
    </subcellularLocation>
</comment>
<feature type="transmembrane region" description="Helical" evidence="6">
    <location>
        <begin position="127"/>
        <end position="149"/>
    </location>
</feature>
<dbReference type="EMBL" id="JANLCJ010000001">
    <property type="protein sequence ID" value="MCS5732773.1"/>
    <property type="molecule type" value="Genomic_DNA"/>
</dbReference>
<evidence type="ECO:0000256" key="1">
    <source>
        <dbReference type="ARBA" id="ARBA00004651"/>
    </source>
</evidence>
<dbReference type="PANTHER" id="PTHR23508:SF10">
    <property type="entry name" value="CARBOXYLIC ACID TRANSPORTER PROTEIN HOMOLOG"/>
    <property type="match status" value="1"/>
</dbReference>
<name>A0ABT2GXU0_9MICO</name>
<feature type="transmembrane region" description="Helical" evidence="6">
    <location>
        <begin position="247"/>
        <end position="270"/>
    </location>
</feature>
<dbReference type="Gene3D" id="1.20.1250.20">
    <property type="entry name" value="MFS general substrate transporter like domains"/>
    <property type="match status" value="1"/>
</dbReference>
<dbReference type="PROSITE" id="PS50850">
    <property type="entry name" value="MFS"/>
    <property type="match status" value="1"/>
</dbReference>
<feature type="transmembrane region" description="Helical" evidence="6">
    <location>
        <begin position="348"/>
        <end position="370"/>
    </location>
</feature>
<feature type="transmembrane region" description="Helical" evidence="6">
    <location>
        <begin position="290"/>
        <end position="312"/>
    </location>
</feature>
<feature type="transmembrane region" description="Helical" evidence="6">
    <location>
        <begin position="25"/>
        <end position="49"/>
    </location>
</feature>
<keyword evidence="3 6" id="KW-1133">Transmembrane helix</keyword>
<feature type="domain" description="Major facilitator superfamily (MFS) profile" evidence="7">
    <location>
        <begin position="27"/>
        <end position="440"/>
    </location>
</feature>
<keyword evidence="9" id="KW-1185">Reference proteome</keyword>
<feature type="transmembrane region" description="Helical" evidence="6">
    <location>
        <begin position="324"/>
        <end position="342"/>
    </location>
</feature>
<dbReference type="InterPro" id="IPR005829">
    <property type="entry name" value="Sugar_transporter_CS"/>
</dbReference>
<feature type="transmembrane region" description="Helical" evidence="6">
    <location>
        <begin position="188"/>
        <end position="205"/>
    </location>
</feature>
<evidence type="ECO:0000256" key="3">
    <source>
        <dbReference type="ARBA" id="ARBA00022989"/>
    </source>
</evidence>
<feature type="region of interest" description="Disordered" evidence="5">
    <location>
        <begin position="444"/>
        <end position="467"/>
    </location>
</feature>
<reference evidence="8" key="1">
    <citation type="submission" date="2022-08" db="EMBL/GenBank/DDBJ databases">
        <authorList>
            <person name="Deng Y."/>
            <person name="Han X.-F."/>
            <person name="Zhang Y.-Q."/>
        </authorList>
    </citation>
    <scope>NUCLEOTIDE SEQUENCE</scope>
    <source>
        <strain evidence="8">CPCC 203386</strain>
    </source>
</reference>
<protein>
    <submittedName>
        <fullName evidence="8">MFS transporter</fullName>
    </submittedName>
</protein>
<evidence type="ECO:0000313" key="9">
    <source>
        <dbReference type="Proteomes" id="UP001165586"/>
    </source>
</evidence>